<dbReference type="InterPro" id="IPR045108">
    <property type="entry name" value="TXNDC17-like"/>
</dbReference>
<name>V4ARI2_LOTGI</name>
<dbReference type="PANTHER" id="PTHR12452">
    <property type="entry name" value="42-9-9 PROTEIN-RELATED"/>
    <property type="match status" value="1"/>
</dbReference>
<protein>
    <recommendedName>
        <fullName evidence="3">Thioredoxin domain-containing protein 17</fullName>
    </recommendedName>
</protein>
<dbReference type="GO" id="GO:0005829">
    <property type="term" value="C:cytosol"/>
    <property type="evidence" value="ECO:0007669"/>
    <property type="project" value="TreeGrafter"/>
</dbReference>
<dbReference type="Gene3D" id="3.40.30.10">
    <property type="entry name" value="Glutaredoxin"/>
    <property type="match status" value="1"/>
</dbReference>
<dbReference type="SUPFAM" id="SSF52833">
    <property type="entry name" value="Thioredoxin-like"/>
    <property type="match status" value="1"/>
</dbReference>
<dbReference type="GO" id="GO:0047134">
    <property type="term" value="F:protein-disulfide reductase [NAD(P)H] activity"/>
    <property type="evidence" value="ECO:0007669"/>
    <property type="project" value="InterPro"/>
</dbReference>
<dbReference type="CTD" id="20246484"/>
<evidence type="ECO:0000259" key="7">
    <source>
        <dbReference type="Pfam" id="PF06110"/>
    </source>
</evidence>
<feature type="domain" description="Thioredoxin" evidence="7">
    <location>
        <begin position="7"/>
        <end position="122"/>
    </location>
</feature>
<dbReference type="EMBL" id="KB201305">
    <property type="protein sequence ID" value="ESO97430.1"/>
    <property type="molecule type" value="Genomic_DNA"/>
</dbReference>
<dbReference type="KEGG" id="lgi:LOTGIDRAFT_214285"/>
<dbReference type="OrthoDB" id="78947at2759"/>
<dbReference type="CDD" id="cd02952">
    <property type="entry name" value="TRP14_like"/>
    <property type="match status" value="1"/>
</dbReference>
<dbReference type="GeneID" id="20246484"/>
<keyword evidence="4" id="KW-0963">Cytoplasm</keyword>
<gene>
    <name evidence="8" type="ORF">LOTGIDRAFT_214285</name>
</gene>
<evidence type="ECO:0000256" key="2">
    <source>
        <dbReference type="ARBA" id="ARBA00008987"/>
    </source>
</evidence>
<dbReference type="Pfam" id="PF06110">
    <property type="entry name" value="TXD17-like_Trx"/>
    <property type="match status" value="1"/>
</dbReference>
<evidence type="ECO:0000313" key="9">
    <source>
        <dbReference type="Proteomes" id="UP000030746"/>
    </source>
</evidence>
<dbReference type="OMA" id="PRDYWKN"/>
<organism evidence="8 9">
    <name type="scientific">Lottia gigantea</name>
    <name type="common">Giant owl limpet</name>
    <dbReference type="NCBI Taxonomy" id="225164"/>
    <lineage>
        <taxon>Eukaryota</taxon>
        <taxon>Metazoa</taxon>
        <taxon>Spiralia</taxon>
        <taxon>Lophotrochozoa</taxon>
        <taxon>Mollusca</taxon>
        <taxon>Gastropoda</taxon>
        <taxon>Patellogastropoda</taxon>
        <taxon>Lottioidea</taxon>
        <taxon>Lottiidae</taxon>
        <taxon>Lottia</taxon>
    </lineage>
</organism>
<dbReference type="FunFam" id="3.40.30.10:FF:000124">
    <property type="entry name" value="Thioredoxin domain-containing 17"/>
    <property type="match status" value="1"/>
</dbReference>
<keyword evidence="5" id="KW-1015">Disulfide bond</keyword>
<sequence length="123" mass="13620">MVAEVSVEGYEAYKKAAEENKSKLVFALFCGSVNANGESWCPDCVTAAPVIADNLKHAPKDSVFIHCGVGGRDFWKDQNNVFRKDPVLKLKSVPTLLKIGHPQRLEEAQCAKPEMVKMLLEED</sequence>
<evidence type="ECO:0000256" key="1">
    <source>
        <dbReference type="ARBA" id="ARBA00004496"/>
    </source>
</evidence>
<dbReference type="RefSeq" id="XP_009052019.1">
    <property type="nucleotide sequence ID" value="XM_009053771.1"/>
</dbReference>
<proteinExistence type="inferred from homology"/>
<evidence type="ECO:0000256" key="4">
    <source>
        <dbReference type="ARBA" id="ARBA00022490"/>
    </source>
</evidence>
<dbReference type="HOGENOM" id="CLU_120161_0_0_1"/>
<keyword evidence="9" id="KW-1185">Reference proteome</keyword>
<dbReference type="AlphaFoldDB" id="V4ARI2"/>
<dbReference type="InterPro" id="IPR036249">
    <property type="entry name" value="Thioredoxin-like_sf"/>
</dbReference>
<keyword evidence="6" id="KW-0676">Redox-active center</keyword>
<comment type="similarity">
    <text evidence="2">Belongs to the thioredoxin family.</text>
</comment>
<dbReference type="PANTHER" id="PTHR12452:SF0">
    <property type="entry name" value="THIOREDOXIN DOMAIN-CONTAINING PROTEIN 17"/>
    <property type="match status" value="1"/>
</dbReference>
<evidence type="ECO:0000256" key="5">
    <source>
        <dbReference type="ARBA" id="ARBA00023157"/>
    </source>
</evidence>
<comment type="subcellular location">
    <subcellularLocation>
        <location evidence="1">Cytoplasm</location>
    </subcellularLocation>
</comment>
<dbReference type="InterPro" id="IPR010357">
    <property type="entry name" value="TXNDC17_dom"/>
</dbReference>
<evidence type="ECO:0000313" key="8">
    <source>
        <dbReference type="EMBL" id="ESO97430.1"/>
    </source>
</evidence>
<accession>V4ARI2</accession>
<reference evidence="8 9" key="1">
    <citation type="journal article" date="2013" name="Nature">
        <title>Insights into bilaterian evolution from three spiralian genomes.</title>
        <authorList>
            <person name="Simakov O."/>
            <person name="Marletaz F."/>
            <person name="Cho S.J."/>
            <person name="Edsinger-Gonzales E."/>
            <person name="Havlak P."/>
            <person name="Hellsten U."/>
            <person name="Kuo D.H."/>
            <person name="Larsson T."/>
            <person name="Lv J."/>
            <person name="Arendt D."/>
            <person name="Savage R."/>
            <person name="Osoegawa K."/>
            <person name="de Jong P."/>
            <person name="Grimwood J."/>
            <person name="Chapman J.A."/>
            <person name="Shapiro H."/>
            <person name="Aerts A."/>
            <person name="Otillar R.P."/>
            <person name="Terry A.Y."/>
            <person name="Boore J.L."/>
            <person name="Grigoriev I.V."/>
            <person name="Lindberg D.R."/>
            <person name="Seaver E.C."/>
            <person name="Weisblat D.A."/>
            <person name="Putnam N.H."/>
            <person name="Rokhsar D.S."/>
        </authorList>
    </citation>
    <scope>NUCLEOTIDE SEQUENCE [LARGE SCALE GENOMIC DNA]</scope>
</reference>
<evidence type="ECO:0000256" key="3">
    <source>
        <dbReference type="ARBA" id="ARBA00016949"/>
    </source>
</evidence>
<evidence type="ECO:0000256" key="6">
    <source>
        <dbReference type="ARBA" id="ARBA00023284"/>
    </source>
</evidence>
<dbReference type="STRING" id="225164.V4ARI2"/>
<dbReference type="Proteomes" id="UP000030746">
    <property type="component" value="Unassembled WGS sequence"/>
</dbReference>